<dbReference type="PROSITE" id="PS01124">
    <property type="entry name" value="HTH_ARAC_FAMILY_2"/>
    <property type="match status" value="1"/>
</dbReference>
<dbReference type="SMART" id="SM00342">
    <property type="entry name" value="HTH_ARAC"/>
    <property type="match status" value="1"/>
</dbReference>
<dbReference type="PANTHER" id="PTHR43436">
    <property type="entry name" value="ARAC-FAMILY TRANSCRIPTIONAL REGULATOR"/>
    <property type="match status" value="1"/>
</dbReference>
<keyword evidence="2" id="KW-0804">Transcription</keyword>
<reference evidence="4" key="1">
    <citation type="submission" date="2024-05" db="EMBL/GenBank/DDBJ databases">
        <title>Isolation and characterization of Sporomusa carbonis sp. nov., a carboxydotrophic hydrogenogen in the genus of Sporomusa isolated from a charcoal burning pile.</title>
        <authorList>
            <person name="Boeer T."/>
            <person name="Rosenbaum F."/>
            <person name="Eysell L."/>
            <person name="Mueller V."/>
            <person name="Daniel R."/>
            <person name="Poehlein A."/>
        </authorList>
    </citation>
    <scope>NUCLEOTIDE SEQUENCE [LARGE SCALE GENOMIC DNA]</scope>
    <source>
        <strain evidence="4">DSM 10669</strain>
    </source>
</reference>
<dbReference type="Gene3D" id="1.10.10.60">
    <property type="entry name" value="Homeodomain-like"/>
    <property type="match status" value="1"/>
</dbReference>
<evidence type="ECO:0000259" key="3">
    <source>
        <dbReference type="PROSITE" id="PS01124"/>
    </source>
</evidence>
<dbReference type="EMBL" id="CP155573">
    <property type="protein sequence ID" value="XFO67803.1"/>
    <property type="molecule type" value="Genomic_DNA"/>
</dbReference>
<dbReference type="SUPFAM" id="SSF46689">
    <property type="entry name" value="Homeodomain-like"/>
    <property type="match status" value="2"/>
</dbReference>
<dbReference type="PANTHER" id="PTHR43436:SF1">
    <property type="entry name" value="TRANSCRIPTIONAL REGULATORY PROTEIN"/>
    <property type="match status" value="1"/>
</dbReference>
<evidence type="ECO:0000313" key="4">
    <source>
        <dbReference type="EMBL" id="XFO67803.1"/>
    </source>
</evidence>
<dbReference type="InterPro" id="IPR009057">
    <property type="entry name" value="Homeodomain-like_sf"/>
</dbReference>
<dbReference type="RefSeq" id="WP_211289745.1">
    <property type="nucleotide sequence ID" value="NZ_CP155573.1"/>
</dbReference>
<organism evidence="4 5">
    <name type="scientific">Sporomusa silvacetica DSM 10669</name>
    <dbReference type="NCBI Taxonomy" id="1123289"/>
    <lineage>
        <taxon>Bacteria</taxon>
        <taxon>Bacillati</taxon>
        <taxon>Bacillota</taxon>
        <taxon>Negativicutes</taxon>
        <taxon>Selenomonadales</taxon>
        <taxon>Sporomusaceae</taxon>
        <taxon>Sporomusa</taxon>
    </lineage>
</organism>
<evidence type="ECO:0000256" key="1">
    <source>
        <dbReference type="ARBA" id="ARBA00023015"/>
    </source>
</evidence>
<dbReference type="Pfam" id="PF06719">
    <property type="entry name" value="AraC_N"/>
    <property type="match status" value="1"/>
</dbReference>
<accession>A0ABZ3IQW0</accession>
<proteinExistence type="predicted"/>
<dbReference type="Proteomes" id="UP000216752">
    <property type="component" value="Chromosome"/>
</dbReference>
<gene>
    <name evidence="4" type="primary">rhaS_7</name>
    <name evidence="4" type="ORF">SPSIL_040220</name>
</gene>
<feature type="domain" description="HTH araC/xylS-type" evidence="3">
    <location>
        <begin position="195"/>
        <end position="293"/>
    </location>
</feature>
<keyword evidence="1" id="KW-0805">Transcription regulation</keyword>
<protein>
    <submittedName>
        <fullName evidence="4">HTH-type transcriptional activator RhaS</fullName>
    </submittedName>
</protein>
<dbReference type="InterPro" id="IPR018060">
    <property type="entry name" value="HTH_AraC"/>
</dbReference>
<evidence type="ECO:0000313" key="5">
    <source>
        <dbReference type="Proteomes" id="UP000216752"/>
    </source>
</evidence>
<sequence>MEKIAEYQQKIVDIISRHMENDGAKSTSVPSLFFLRQSYINEPQYLFFRPSLCVIVQGEKEICLAENYFRYGQADYLISSIGLPVTGQVTQASKENPYLSLKLEFEPNQITDLVYDIDKEERVSKKKNRAMYVGSIELRLMEAIYRLVQLVDTPEDIAILAPVYTREIFYRVLMGRYGEALRQFAIKDSCSYKIREVVKAITENYNQVLHVCELAQKINISVPTLHRQFKEVTSMSPLQFQKHLRLRQARQLMLVESMDAASAAFQVGYESPSQFSREYSRLFGSPPVKDIQHLKLRYV</sequence>
<name>A0ABZ3IQW0_9FIRM</name>
<dbReference type="Pfam" id="PF12833">
    <property type="entry name" value="HTH_18"/>
    <property type="match status" value="1"/>
</dbReference>
<evidence type="ECO:0000256" key="2">
    <source>
        <dbReference type="ARBA" id="ARBA00023163"/>
    </source>
</evidence>
<keyword evidence="5" id="KW-1185">Reference proteome</keyword>
<dbReference type="InterPro" id="IPR009594">
    <property type="entry name" value="Tscrpt_reg_HTH_AraC_N"/>
</dbReference>